<reference evidence="13" key="1">
    <citation type="submission" date="2025-05" db="UniProtKB">
        <authorList>
            <consortium name="RefSeq"/>
        </authorList>
    </citation>
    <scope>NUCLEOTIDE SEQUENCE [LARGE SCALE GENOMIC DNA]</scope>
</reference>
<dbReference type="SMART" id="SM00349">
    <property type="entry name" value="KRAB"/>
    <property type="match status" value="1"/>
</dbReference>
<keyword evidence="4" id="KW-0862">Zinc</keyword>
<dbReference type="PANTHER" id="PTHR23226:SF377">
    <property type="entry name" value="ZINC FINGER AND SCAN DOMAIN-CONTAINING PROTEIN 20"/>
    <property type="match status" value="1"/>
</dbReference>
<feature type="domain" description="C2H2-type" evidence="10">
    <location>
        <begin position="686"/>
        <end position="710"/>
    </location>
</feature>
<dbReference type="InterPro" id="IPR013087">
    <property type="entry name" value="Znf_C2H2_type"/>
</dbReference>
<dbReference type="InterPro" id="IPR038269">
    <property type="entry name" value="SCAN_sf"/>
</dbReference>
<gene>
    <name evidence="14" type="primary">LOC110070959</name>
</gene>
<dbReference type="SUPFAM" id="SSF47353">
    <property type="entry name" value="Retrovirus capsid dimerization domain-like"/>
    <property type="match status" value="1"/>
</dbReference>
<evidence type="ECO:0000256" key="1">
    <source>
        <dbReference type="ARBA" id="ARBA00022723"/>
    </source>
</evidence>
<reference evidence="14" key="2">
    <citation type="submission" date="2025-08" db="UniProtKB">
        <authorList>
            <consortium name="RefSeq"/>
        </authorList>
    </citation>
    <scope>IDENTIFICATION</scope>
</reference>
<dbReference type="Gene3D" id="3.30.160.60">
    <property type="entry name" value="Classic Zinc Finger"/>
    <property type="match status" value="11"/>
</dbReference>
<keyword evidence="2" id="KW-0677">Repeat</keyword>
<feature type="domain" description="C2H2-type" evidence="10">
    <location>
        <begin position="442"/>
        <end position="469"/>
    </location>
</feature>
<dbReference type="Proteomes" id="UP001652642">
    <property type="component" value="Chromosome 2"/>
</dbReference>
<evidence type="ECO:0000256" key="4">
    <source>
        <dbReference type="ARBA" id="ARBA00022833"/>
    </source>
</evidence>
<evidence type="ECO:0000256" key="2">
    <source>
        <dbReference type="ARBA" id="ARBA00022737"/>
    </source>
</evidence>
<keyword evidence="6" id="KW-0804">Transcription</keyword>
<dbReference type="Pfam" id="PF01352">
    <property type="entry name" value="KRAB"/>
    <property type="match status" value="1"/>
</dbReference>
<feature type="domain" description="SCAN box" evidence="11">
    <location>
        <begin position="110"/>
        <end position="187"/>
    </location>
</feature>
<evidence type="ECO:0000313" key="14">
    <source>
        <dbReference type="RefSeq" id="XP_072844259.1"/>
    </source>
</evidence>
<evidence type="ECO:0000259" key="12">
    <source>
        <dbReference type="PROSITE" id="PS50805"/>
    </source>
</evidence>
<evidence type="ECO:0000256" key="8">
    <source>
        <dbReference type="PROSITE-ProRule" id="PRU00042"/>
    </source>
</evidence>
<evidence type="ECO:0000256" key="6">
    <source>
        <dbReference type="ARBA" id="ARBA00023163"/>
    </source>
</evidence>
<dbReference type="SUPFAM" id="SSF109640">
    <property type="entry name" value="KRAB domain (Kruppel-associated box)"/>
    <property type="match status" value="1"/>
</dbReference>
<feature type="domain" description="C2H2-type" evidence="10">
    <location>
        <begin position="470"/>
        <end position="497"/>
    </location>
</feature>
<feature type="domain" description="C2H2-type" evidence="10">
    <location>
        <begin position="602"/>
        <end position="629"/>
    </location>
</feature>
<dbReference type="Pfam" id="PF00096">
    <property type="entry name" value="zf-C2H2"/>
    <property type="match status" value="10"/>
</dbReference>
<dbReference type="PROSITE" id="PS00028">
    <property type="entry name" value="ZINC_FINGER_C2H2_1"/>
    <property type="match status" value="9"/>
</dbReference>
<accession>A0ABM5FFT0</accession>
<dbReference type="SMART" id="SM00431">
    <property type="entry name" value="SCAN"/>
    <property type="match status" value="1"/>
</dbReference>
<evidence type="ECO:0000259" key="10">
    <source>
        <dbReference type="PROSITE" id="PS50157"/>
    </source>
</evidence>
<dbReference type="CDD" id="cd07765">
    <property type="entry name" value="KRAB_A-box"/>
    <property type="match status" value="1"/>
</dbReference>
<sequence>MTKGPPFMSKPLPGPSFFPFRKETGASESSPGLARVSCSGKGLSSPSKGAAGGWRGRRKHRSEMEKDDSAGVGAGRDPHRMQSERSGALWERRSRDVLDELIVSSQEECQRFRCFSYKEAEGPREVCTQLHLLCHQWLKPERHTKAQILDLVILEQFLAILPPEMSIWVRECGAETSSQAVALAEGFLLSQAEEKRQEEQKIQNLSVGVQCDFLAKKKTPSDRRQSMLPRGQKHDDGGDGDGSTSFEGAATMPVIRNPLSALLSHEDDPDQGLVTFEEVAVNFTPDEWALLDPEQRSLHREVMVENRQIMAFLNWGNCGLEAAGPLEFCGSISSCHDQELCKQYVRGDKEIHTRGEPDLYTMCGQDLAKRVALTLQERGHAADQRFSGKVYGKAFNRKTQLANHKIIARGEKKYEYQENGKCLDRNSLLELCQSVYNEKKFYKCKECGKTFIYNSVFLTHQRVHTGEKPYKCQKCGKSFARNFHLQRHQKVHTGEKPYKCQVCGKCFARYSHLLKHQRVHTTEKLYKCQECGSCFSDHSHLCDHRRVHTVKKTYKCQKCGKSFAQRSYLSGHQTVHQECGKCFSRSCHLWIHQRVHTIEKLYKCQECGSCFSDQSQLRGHQRVHTGKKPYKCQKCGKCFAQSSHLSGHQRVHTGEKPYKCQKCGKCFARNFHLRRHQTVHTGEKPYKCQECAKCFSRSCHLWMHQKVHTG</sequence>
<organism evidence="13 14">
    <name type="scientific">Pogona vitticeps</name>
    <name type="common">central bearded dragon</name>
    <dbReference type="NCBI Taxonomy" id="103695"/>
    <lineage>
        <taxon>Eukaryota</taxon>
        <taxon>Metazoa</taxon>
        <taxon>Chordata</taxon>
        <taxon>Craniata</taxon>
        <taxon>Vertebrata</taxon>
        <taxon>Euteleostomi</taxon>
        <taxon>Lepidosauria</taxon>
        <taxon>Squamata</taxon>
        <taxon>Bifurcata</taxon>
        <taxon>Unidentata</taxon>
        <taxon>Episquamata</taxon>
        <taxon>Toxicofera</taxon>
        <taxon>Iguania</taxon>
        <taxon>Acrodonta</taxon>
        <taxon>Agamidae</taxon>
        <taxon>Amphibolurinae</taxon>
        <taxon>Pogona</taxon>
    </lineage>
</organism>
<feature type="region of interest" description="Disordered" evidence="9">
    <location>
        <begin position="1"/>
        <end position="88"/>
    </location>
</feature>
<evidence type="ECO:0000259" key="11">
    <source>
        <dbReference type="PROSITE" id="PS50804"/>
    </source>
</evidence>
<evidence type="ECO:0000313" key="13">
    <source>
        <dbReference type="Proteomes" id="UP001652642"/>
    </source>
</evidence>
<dbReference type="CDD" id="cd07936">
    <property type="entry name" value="SCAN"/>
    <property type="match status" value="1"/>
</dbReference>
<dbReference type="InterPro" id="IPR003309">
    <property type="entry name" value="SCAN_dom"/>
</dbReference>
<keyword evidence="7" id="KW-0539">Nucleus</keyword>
<feature type="domain" description="C2H2-type" evidence="10">
    <location>
        <begin position="630"/>
        <end position="657"/>
    </location>
</feature>
<dbReference type="InterPro" id="IPR001909">
    <property type="entry name" value="KRAB"/>
</dbReference>
<evidence type="ECO:0000256" key="5">
    <source>
        <dbReference type="ARBA" id="ARBA00023015"/>
    </source>
</evidence>
<protein>
    <submittedName>
        <fullName evidence="14">Uncharacterized protein isoform X1</fullName>
    </submittedName>
</protein>
<dbReference type="SUPFAM" id="SSF57667">
    <property type="entry name" value="beta-beta-alpha zinc fingers"/>
    <property type="match status" value="7"/>
</dbReference>
<dbReference type="PROSITE" id="PS50157">
    <property type="entry name" value="ZINC_FINGER_C2H2_2"/>
    <property type="match status" value="10"/>
</dbReference>
<evidence type="ECO:0000256" key="7">
    <source>
        <dbReference type="ARBA" id="ARBA00023242"/>
    </source>
</evidence>
<name>A0ABM5FFT0_9SAUR</name>
<keyword evidence="1" id="KW-0479">Metal-binding</keyword>
<dbReference type="Pfam" id="PF02023">
    <property type="entry name" value="SCAN"/>
    <property type="match status" value="1"/>
</dbReference>
<feature type="domain" description="C2H2-type" evidence="10">
    <location>
        <begin position="554"/>
        <end position="576"/>
    </location>
</feature>
<dbReference type="PROSITE" id="PS50805">
    <property type="entry name" value="KRAB"/>
    <property type="match status" value="1"/>
</dbReference>
<dbReference type="Gene3D" id="1.10.4020.10">
    <property type="entry name" value="DNA breaking-rejoining enzymes"/>
    <property type="match status" value="1"/>
</dbReference>
<proteinExistence type="predicted"/>
<dbReference type="InterPro" id="IPR036236">
    <property type="entry name" value="Znf_C2H2_sf"/>
</dbReference>
<keyword evidence="5" id="KW-0805">Transcription regulation</keyword>
<dbReference type="PROSITE" id="PS50804">
    <property type="entry name" value="SCAN_BOX"/>
    <property type="match status" value="1"/>
</dbReference>
<dbReference type="Gene3D" id="6.10.140.140">
    <property type="match status" value="1"/>
</dbReference>
<feature type="region of interest" description="Disordered" evidence="9">
    <location>
        <begin position="217"/>
        <end position="248"/>
    </location>
</feature>
<evidence type="ECO:0000256" key="9">
    <source>
        <dbReference type="SAM" id="MobiDB-lite"/>
    </source>
</evidence>
<keyword evidence="3 8" id="KW-0863">Zinc-finger</keyword>
<feature type="domain" description="C2H2-type" evidence="10">
    <location>
        <begin position="577"/>
        <end position="601"/>
    </location>
</feature>
<feature type="domain" description="C2H2-type" evidence="10">
    <location>
        <begin position="526"/>
        <end position="553"/>
    </location>
</feature>
<dbReference type="SMART" id="SM00355">
    <property type="entry name" value="ZnF_C2H2"/>
    <property type="match status" value="10"/>
</dbReference>
<feature type="domain" description="C2H2-type" evidence="10">
    <location>
        <begin position="658"/>
        <end position="685"/>
    </location>
</feature>
<dbReference type="GeneID" id="110070959"/>
<feature type="domain" description="KRAB" evidence="12">
    <location>
        <begin position="274"/>
        <end position="350"/>
    </location>
</feature>
<dbReference type="RefSeq" id="XP_072844259.1">
    <property type="nucleotide sequence ID" value="XM_072988158.1"/>
</dbReference>
<dbReference type="PANTHER" id="PTHR23226">
    <property type="entry name" value="ZINC FINGER AND SCAN DOMAIN-CONTAINING"/>
    <property type="match status" value="1"/>
</dbReference>
<keyword evidence="13" id="KW-1185">Reference proteome</keyword>
<feature type="domain" description="C2H2-type" evidence="10">
    <location>
        <begin position="498"/>
        <end position="525"/>
    </location>
</feature>
<dbReference type="InterPro" id="IPR036051">
    <property type="entry name" value="KRAB_dom_sf"/>
</dbReference>
<evidence type="ECO:0000256" key="3">
    <source>
        <dbReference type="ARBA" id="ARBA00022771"/>
    </source>
</evidence>